<evidence type="ECO:0000313" key="9">
    <source>
        <dbReference type="Proteomes" id="UP000436088"/>
    </source>
</evidence>
<reference evidence="8" key="1">
    <citation type="submission" date="2019-09" db="EMBL/GenBank/DDBJ databases">
        <title>Draft genome information of white flower Hibiscus syriacus.</title>
        <authorList>
            <person name="Kim Y.-M."/>
        </authorList>
    </citation>
    <scope>NUCLEOTIDE SEQUENCE [LARGE SCALE GENOMIC DNA]</scope>
    <source>
        <strain evidence="8">YM2019G1</strain>
    </source>
</reference>
<comment type="caution">
    <text evidence="8">The sequence shown here is derived from an EMBL/GenBank/DDBJ whole genome shotgun (WGS) entry which is preliminary data.</text>
</comment>
<keyword evidence="2" id="KW-0805">Transcription regulation</keyword>
<keyword evidence="9" id="KW-1185">Reference proteome</keyword>
<dbReference type="GO" id="GO:0045893">
    <property type="term" value="P:positive regulation of DNA-templated transcription"/>
    <property type="evidence" value="ECO:0007669"/>
    <property type="project" value="TreeGrafter"/>
</dbReference>
<dbReference type="PANTHER" id="PTHR46391:SF11">
    <property type="entry name" value="BASIC LEUCINE ZIPPER 19-LIKE ISOFORM X1"/>
    <property type="match status" value="1"/>
</dbReference>
<dbReference type="CDD" id="cd14703">
    <property type="entry name" value="bZIP_plant_RF2"/>
    <property type="match status" value="1"/>
</dbReference>
<dbReference type="InterPro" id="IPR052483">
    <property type="entry name" value="bZIP_transcription_regulators"/>
</dbReference>
<sequence>MSSKYETCATPNDQLLNADTEKSSTLSLLSNQPHRALLHKRSASDSIAFVKKSHWAGTSSNIDVQGCLEINGSDADGKGNGTMGDSSSASSPIAETHYPTQYGKWGPNFCPDMDPKKIKRLLANRVSAQKSRLKKAEYIENLKKDIAMKEAKVAVLAPAVSFYEKQRMMLEKENNAMKQRMKILEKEKTSKDAEYQALKNERDVLALTYFLMQEGI</sequence>
<evidence type="ECO:0000259" key="7">
    <source>
        <dbReference type="PROSITE" id="PS00036"/>
    </source>
</evidence>
<dbReference type="PANTHER" id="PTHR46391">
    <property type="entry name" value="BASIC LEUCINE ZIPPER 34"/>
    <property type="match status" value="1"/>
</dbReference>
<evidence type="ECO:0000256" key="4">
    <source>
        <dbReference type="ARBA" id="ARBA00023242"/>
    </source>
</evidence>
<dbReference type="PROSITE" id="PS00036">
    <property type="entry name" value="BZIP_BASIC"/>
    <property type="match status" value="1"/>
</dbReference>
<organism evidence="8 9">
    <name type="scientific">Hibiscus syriacus</name>
    <name type="common">Rose of Sharon</name>
    <dbReference type="NCBI Taxonomy" id="106335"/>
    <lineage>
        <taxon>Eukaryota</taxon>
        <taxon>Viridiplantae</taxon>
        <taxon>Streptophyta</taxon>
        <taxon>Embryophyta</taxon>
        <taxon>Tracheophyta</taxon>
        <taxon>Spermatophyta</taxon>
        <taxon>Magnoliopsida</taxon>
        <taxon>eudicotyledons</taxon>
        <taxon>Gunneridae</taxon>
        <taxon>Pentapetalae</taxon>
        <taxon>rosids</taxon>
        <taxon>malvids</taxon>
        <taxon>Malvales</taxon>
        <taxon>Malvaceae</taxon>
        <taxon>Malvoideae</taxon>
        <taxon>Hibiscus</taxon>
    </lineage>
</organism>
<dbReference type="AlphaFoldDB" id="A0A6A2ZFE5"/>
<evidence type="ECO:0000256" key="6">
    <source>
        <dbReference type="SAM" id="MobiDB-lite"/>
    </source>
</evidence>
<name>A0A6A2ZFE5_HIBSY</name>
<feature type="region of interest" description="Disordered" evidence="6">
    <location>
        <begin position="73"/>
        <end position="95"/>
    </location>
</feature>
<feature type="domain" description="BZIP" evidence="7">
    <location>
        <begin position="119"/>
        <end position="134"/>
    </location>
</feature>
<protein>
    <recommendedName>
        <fullName evidence="7">BZIP domain-containing protein</fullName>
    </recommendedName>
</protein>
<dbReference type="SMART" id="SM00338">
    <property type="entry name" value="BRLZ"/>
    <property type="match status" value="1"/>
</dbReference>
<dbReference type="InterPro" id="IPR004827">
    <property type="entry name" value="bZIP"/>
</dbReference>
<gene>
    <name evidence="8" type="ORF">F3Y22_tig00110895pilonHSYRG00220</name>
</gene>
<dbReference type="EMBL" id="VEPZ02001152">
    <property type="protein sequence ID" value="KAE8690387.1"/>
    <property type="molecule type" value="Genomic_DNA"/>
</dbReference>
<accession>A0A6A2ZFE5</accession>
<evidence type="ECO:0000313" key="8">
    <source>
        <dbReference type="EMBL" id="KAE8690387.1"/>
    </source>
</evidence>
<comment type="subcellular location">
    <subcellularLocation>
        <location evidence="1">Nucleus</location>
    </subcellularLocation>
</comment>
<evidence type="ECO:0000256" key="2">
    <source>
        <dbReference type="ARBA" id="ARBA00023015"/>
    </source>
</evidence>
<dbReference type="InterPro" id="IPR044759">
    <property type="entry name" value="bZIP_RF2"/>
</dbReference>
<keyword evidence="4" id="KW-0539">Nucleus</keyword>
<evidence type="ECO:0000256" key="5">
    <source>
        <dbReference type="SAM" id="Coils"/>
    </source>
</evidence>
<dbReference type="InterPro" id="IPR046347">
    <property type="entry name" value="bZIP_sf"/>
</dbReference>
<dbReference type="Proteomes" id="UP000436088">
    <property type="component" value="Unassembled WGS sequence"/>
</dbReference>
<feature type="coiled-coil region" evidence="5">
    <location>
        <begin position="160"/>
        <end position="201"/>
    </location>
</feature>
<evidence type="ECO:0000256" key="3">
    <source>
        <dbReference type="ARBA" id="ARBA00023163"/>
    </source>
</evidence>
<dbReference type="SUPFAM" id="SSF57959">
    <property type="entry name" value="Leucine zipper domain"/>
    <property type="match status" value="1"/>
</dbReference>
<dbReference type="Gene3D" id="1.20.5.170">
    <property type="match status" value="1"/>
</dbReference>
<proteinExistence type="predicted"/>
<dbReference type="GO" id="GO:0003677">
    <property type="term" value="F:DNA binding"/>
    <property type="evidence" value="ECO:0007669"/>
    <property type="project" value="TreeGrafter"/>
</dbReference>
<evidence type="ECO:0000256" key="1">
    <source>
        <dbReference type="ARBA" id="ARBA00004123"/>
    </source>
</evidence>
<keyword evidence="3" id="KW-0804">Transcription</keyword>
<feature type="compositionally biased region" description="Polar residues" evidence="6">
    <location>
        <begin position="83"/>
        <end position="93"/>
    </location>
</feature>
<dbReference type="GO" id="GO:0003700">
    <property type="term" value="F:DNA-binding transcription factor activity"/>
    <property type="evidence" value="ECO:0007669"/>
    <property type="project" value="InterPro"/>
</dbReference>
<dbReference type="GO" id="GO:0005634">
    <property type="term" value="C:nucleus"/>
    <property type="evidence" value="ECO:0007669"/>
    <property type="project" value="UniProtKB-SubCell"/>
</dbReference>
<keyword evidence="5" id="KW-0175">Coiled coil</keyword>